<feature type="compositionally biased region" description="Acidic residues" evidence="1">
    <location>
        <begin position="461"/>
        <end position="476"/>
    </location>
</feature>
<feature type="region of interest" description="Disordered" evidence="1">
    <location>
        <begin position="127"/>
        <end position="192"/>
    </location>
</feature>
<feature type="region of interest" description="Disordered" evidence="1">
    <location>
        <begin position="416"/>
        <end position="554"/>
    </location>
</feature>
<accession>A0AA36EH35</accession>
<dbReference type="Proteomes" id="UP001177003">
    <property type="component" value="Chromosome 7"/>
</dbReference>
<dbReference type="PROSITE" id="PS50020">
    <property type="entry name" value="WW_DOMAIN_2"/>
    <property type="match status" value="2"/>
</dbReference>
<reference evidence="3" key="1">
    <citation type="submission" date="2023-04" db="EMBL/GenBank/DDBJ databases">
        <authorList>
            <person name="Vijverberg K."/>
            <person name="Xiong W."/>
            <person name="Schranz E."/>
        </authorList>
    </citation>
    <scope>NUCLEOTIDE SEQUENCE</scope>
</reference>
<dbReference type="PANTHER" id="PTHR47852:SF2">
    <property type="entry name" value="WW DOMAIN-CONTAINING PROTEIN"/>
    <property type="match status" value="1"/>
</dbReference>
<feature type="region of interest" description="Disordered" evidence="1">
    <location>
        <begin position="25"/>
        <end position="58"/>
    </location>
</feature>
<feature type="compositionally biased region" description="Basic and acidic residues" evidence="1">
    <location>
        <begin position="736"/>
        <end position="746"/>
    </location>
</feature>
<evidence type="ECO:0000313" key="3">
    <source>
        <dbReference type="EMBL" id="CAI9295392.1"/>
    </source>
</evidence>
<sequence>MGKRKERKLAAKIAVNRRVKLDLMAEPSGDFGDSSNKEDVEGGGNSKNHAGSPNSPSSSAMFALPRYSFQNVRWLWYWELNWSSEPVQLCHSVSLIEIPHMLLRHFNKTCGQKPENPLLLLGQYSDEELEEESGKEISHDTRENSPAELDEQVKADSHEGTEVDKDENLTCEKPDQENKDQSSSLDVEENGVVEDDMVLASHKDMDEVEQTTVSWTSDTQTENTDSGWKMVLHEESNSYYYWNIATGQTSWEVPVDLVQGNEPAYDPQSVTEVEEMHVTSDDTQPNDGPTKSLVSEATDNESCRPELQVQNENHTDIMTMSNDVAEGNYVNAIDGVNNGEAHHTDSLHLLQLGESLSERLRSLKGENKEISKLMIELDVRLADIKSLVPYGSSLLPFWLHSENHLRKLESAINNEIQEHSQSPNEAEKKVEENMNEATASEKEEEENENENEISNAVPQADTDDDMDVEMEVEDEPVVQNRPRSEEESEVPPPPNDEWVPPPPPDDEPLPPPPPDEQPEATFPPPQAYSYGGGEGEEYAHFAYGGPGPTPTPTPTPTPSFEYYGQQVVANHDYYVDANGAAVTTLYYAPVGYPGGEHVTYYTIQEGSVPIQPVIGSESVASDAATAPTESSSLPKVQPKVVRNKKRTVAAVPGLRSNKKVSGLVDKWKAVKEELHEEDEEEEEPENALEALEKKKQREIEQWRAQQIATGEAKDNANFQPLGGDWRERVRRKRAKKSMEAEDKEAKATGTVDTNQKPDLVQLTKQLPSPWQAYWDEASKQVYYGNSKTSETSWTKPQP</sequence>
<dbReference type="SUPFAM" id="SSF51045">
    <property type="entry name" value="WW domain"/>
    <property type="match status" value="2"/>
</dbReference>
<name>A0AA36EH35_LACSI</name>
<feature type="compositionally biased region" description="Polar residues" evidence="1">
    <location>
        <begin position="750"/>
        <end position="761"/>
    </location>
</feature>
<feature type="domain" description="WW" evidence="2">
    <location>
        <begin position="764"/>
        <end position="798"/>
    </location>
</feature>
<keyword evidence="4" id="KW-1185">Reference proteome</keyword>
<dbReference type="InterPro" id="IPR001202">
    <property type="entry name" value="WW_dom"/>
</dbReference>
<dbReference type="CDD" id="cd00201">
    <property type="entry name" value="WW"/>
    <property type="match status" value="2"/>
</dbReference>
<protein>
    <recommendedName>
        <fullName evidence="2">WW domain-containing protein</fullName>
    </recommendedName>
</protein>
<dbReference type="Pfam" id="PF00397">
    <property type="entry name" value="WW"/>
    <property type="match status" value="2"/>
</dbReference>
<gene>
    <name evidence="3" type="ORF">LSALG_LOCUS34333</name>
</gene>
<dbReference type="SMART" id="SM00456">
    <property type="entry name" value="WW"/>
    <property type="match status" value="2"/>
</dbReference>
<evidence type="ECO:0000256" key="1">
    <source>
        <dbReference type="SAM" id="MobiDB-lite"/>
    </source>
</evidence>
<feature type="compositionally biased region" description="Acidic residues" evidence="1">
    <location>
        <begin position="442"/>
        <end position="451"/>
    </location>
</feature>
<feature type="compositionally biased region" description="Polar residues" evidence="1">
    <location>
        <begin position="46"/>
        <end position="58"/>
    </location>
</feature>
<dbReference type="PROSITE" id="PS01159">
    <property type="entry name" value="WW_DOMAIN_1"/>
    <property type="match status" value="2"/>
</dbReference>
<organism evidence="3 4">
    <name type="scientific">Lactuca saligna</name>
    <name type="common">Willowleaf lettuce</name>
    <dbReference type="NCBI Taxonomy" id="75948"/>
    <lineage>
        <taxon>Eukaryota</taxon>
        <taxon>Viridiplantae</taxon>
        <taxon>Streptophyta</taxon>
        <taxon>Embryophyta</taxon>
        <taxon>Tracheophyta</taxon>
        <taxon>Spermatophyta</taxon>
        <taxon>Magnoliopsida</taxon>
        <taxon>eudicotyledons</taxon>
        <taxon>Gunneridae</taxon>
        <taxon>Pentapetalae</taxon>
        <taxon>asterids</taxon>
        <taxon>campanulids</taxon>
        <taxon>Asterales</taxon>
        <taxon>Asteraceae</taxon>
        <taxon>Cichorioideae</taxon>
        <taxon>Cichorieae</taxon>
        <taxon>Lactucinae</taxon>
        <taxon>Lactuca</taxon>
    </lineage>
</organism>
<dbReference type="InterPro" id="IPR036020">
    <property type="entry name" value="WW_dom_sf"/>
</dbReference>
<feature type="region of interest" description="Disordered" evidence="1">
    <location>
        <begin position="708"/>
        <end position="761"/>
    </location>
</feature>
<dbReference type="EMBL" id="OX465083">
    <property type="protein sequence ID" value="CAI9295392.1"/>
    <property type="molecule type" value="Genomic_DNA"/>
</dbReference>
<dbReference type="Gene3D" id="2.20.70.10">
    <property type="match status" value="2"/>
</dbReference>
<dbReference type="AlphaFoldDB" id="A0AA36EH35"/>
<proteinExistence type="predicted"/>
<feature type="compositionally biased region" description="Pro residues" evidence="1">
    <location>
        <begin position="490"/>
        <end position="526"/>
    </location>
</feature>
<evidence type="ECO:0000313" key="4">
    <source>
        <dbReference type="Proteomes" id="UP001177003"/>
    </source>
</evidence>
<evidence type="ECO:0000259" key="2">
    <source>
        <dbReference type="PROSITE" id="PS50020"/>
    </source>
</evidence>
<feature type="domain" description="WW" evidence="2">
    <location>
        <begin position="222"/>
        <end position="256"/>
    </location>
</feature>
<feature type="compositionally biased region" description="Basic and acidic residues" evidence="1">
    <location>
        <begin position="132"/>
        <end position="180"/>
    </location>
</feature>
<dbReference type="PANTHER" id="PTHR47852">
    <property type="entry name" value="OS06G0298400 PROTEIN"/>
    <property type="match status" value="1"/>
</dbReference>